<keyword evidence="2" id="KW-1185">Reference proteome</keyword>
<gene>
    <name evidence="1" type="ORF">J0654_00955</name>
</gene>
<organism evidence="1 2">
    <name type="scientific">Flagellimonas profundi</name>
    <dbReference type="NCBI Taxonomy" id="2915620"/>
    <lineage>
        <taxon>Bacteria</taxon>
        <taxon>Pseudomonadati</taxon>
        <taxon>Bacteroidota</taxon>
        <taxon>Flavobacteriia</taxon>
        <taxon>Flavobacteriales</taxon>
        <taxon>Flavobacteriaceae</taxon>
        <taxon>Flagellimonas</taxon>
    </lineage>
</organism>
<name>A0ABS3FB39_9FLAO</name>
<evidence type="ECO:0000313" key="1">
    <source>
        <dbReference type="EMBL" id="MBO0340186.1"/>
    </source>
</evidence>
<protein>
    <submittedName>
        <fullName evidence="1">DUF4138 domain-containing protein</fullName>
    </submittedName>
</protein>
<accession>A0ABS3FB39</accession>
<reference evidence="1 2" key="1">
    <citation type="submission" date="2021-03" db="EMBL/GenBank/DDBJ databases">
        <title>Muricauda lutimaris sp. nov. and Muricauda ruestringensis sp. nov, two marine members of the Flavobacteriaceae isolated from deep sea sediments of Western Pacific.</title>
        <authorList>
            <person name="Zhao S."/>
            <person name="Liu R."/>
        </authorList>
    </citation>
    <scope>NUCLEOTIDE SEQUENCE [LARGE SCALE GENOMIC DNA]</scope>
    <source>
        <strain evidence="1 2">BC31-3-A3</strain>
    </source>
</reference>
<dbReference type="RefSeq" id="WP_207025835.1">
    <property type="nucleotide sequence ID" value="NZ_JAFLNM010000001.1"/>
</dbReference>
<dbReference type="Proteomes" id="UP000664807">
    <property type="component" value="Unassembled WGS sequence"/>
</dbReference>
<sequence>MYLKYLFTLIIISTIWTNSHGQRALDTIYANEHQNVGLFFPNPIQKAVSGHPGFVFTYNREQEEYLGLLQAVPGKPSNLLVITTDGIVYSFHLVYAKTLPKYNHFITTRESIGTLRPNQNNKNLDSKVTDSLTKQQKTYKDHCSHLLEHNTKNLVTERKRGLRLRLESLTYHGDEVYLVLNIKNKSGIDFELGHLAISVINGSKKRRATSQEIPLDIAYFYKKPDIVQTGNHQRLVCVVPKFVLGPKEDLKIQLWEKSGSRTMSLLVPK</sequence>
<dbReference type="InterPro" id="IPR022298">
    <property type="entry name" value="Conjug_transposon_TraN"/>
</dbReference>
<proteinExistence type="predicted"/>
<dbReference type="Pfam" id="PF13595">
    <property type="entry name" value="DUF4138"/>
    <property type="match status" value="1"/>
</dbReference>
<comment type="caution">
    <text evidence="1">The sequence shown here is derived from an EMBL/GenBank/DDBJ whole genome shotgun (WGS) entry which is preliminary data.</text>
</comment>
<dbReference type="EMBL" id="JAFLNM010000001">
    <property type="protein sequence ID" value="MBO0340186.1"/>
    <property type="molecule type" value="Genomic_DNA"/>
</dbReference>
<evidence type="ECO:0000313" key="2">
    <source>
        <dbReference type="Proteomes" id="UP000664807"/>
    </source>
</evidence>